<sequence>MRPSLLIRSALPPLPPRQTWQQVFPNKNFSIVNRLRGAGTVGIQKGKRTQVADEALANRFAQNLDVHKEDVVIEAYPGMGFLTRALLDLPPASHPQKILAIEPSLDFNINGLGLAADLALQGEDKALPHAESKEESKRYLIERRKLLHNNSMEKMMKNAAAADGDDADQSHVLPTMDGGIEMAAPTRDDYTLRAFPSKDDPSLVIIDGTMFDWKTAPVLESEGLLSDVQRREWEESPPNLHLIATIPDSDMGEQLVSQWIGCVATRSWLFRWGRVRMSFLLKPTLYDRVTAKPGTKAYCKLSVITAALCDIQPACEHYVPGPDACIPLKLQKKLEKEREPVSKSLQPQKAKAAKVPSPVPGHYAGNPDSTEAYNPDDLLLSSDIGLYFPKPRRTTTEQKQPPRPGMMALTLTPRKDPQIEPDDKDVWDYVLRRMFVMAGSTLSVAINNLGMGATNLVPKLTSPSLPTDQRIDPNKWIREFTVRDWALVVKAFKAWPFAPDVLVLGGLMEEDNDSRQVGSGM</sequence>
<dbReference type="Proteomes" id="UP001234202">
    <property type="component" value="Unassembled WGS sequence"/>
</dbReference>
<comment type="caution">
    <text evidence="1">The sequence shown here is derived from an EMBL/GenBank/DDBJ whole genome shotgun (WGS) entry which is preliminary data.</text>
</comment>
<keyword evidence="2" id="KW-1185">Reference proteome</keyword>
<dbReference type="EMBL" id="JASBWV010000013">
    <property type="protein sequence ID" value="KAJ9122891.1"/>
    <property type="molecule type" value="Genomic_DNA"/>
</dbReference>
<reference evidence="1" key="1">
    <citation type="submission" date="2023-04" db="EMBL/GenBank/DDBJ databases">
        <title>Draft Genome sequencing of Naganishia species isolated from polar environments using Oxford Nanopore Technology.</title>
        <authorList>
            <person name="Leo P."/>
            <person name="Venkateswaran K."/>
        </authorList>
    </citation>
    <scope>NUCLEOTIDE SEQUENCE</scope>
    <source>
        <strain evidence="1">DBVPG 5303</strain>
    </source>
</reference>
<protein>
    <submittedName>
        <fullName evidence="1">Uncharacterized protein</fullName>
    </submittedName>
</protein>
<name>A0ACC2XIM2_9TREE</name>
<evidence type="ECO:0000313" key="1">
    <source>
        <dbReference type="EMBL" id="KAJ9122891.1"/>
    </source>
</evidence>
<organism evidence="1 2">
    <name type="scientific">Naganishia onofrii</name>
    <dbReference type="NCBI Taxonomy" id="1851511"/>
    <lineage>
        <taxon>Eukaryota</taxon>
        <taxon>Fungi</taxon>
        <taxon>Dikarya</taxon>
        <taxon>Basidiomycota</taxon>
        <taxon>Agaricomycotina</taxon>
        <taxon>Tremellomycetes</taxon>
        <taxon>Filobasidiales</taxon>
        <taxon>Filobasidiaceae</taxon>
        <taxon>Naganishia</taxon>
    </lineage>
</organism>
<evidence type="ECO:0000313" key="2">
    <source>
        <dbReference type="Proteomes" id="UP001234202"/>
    </source>
</evidence>
<proteinExistence type="predicted"/>
<accession>A0ACC2XIM2</accession>
<gene>
    <name evidence="1" type="ORF">QFC24_003929</name>
</gene>